<dbReference type="RefSeq" id="WP_208915330.1">
    <property type="nucleotide sequence ID" value="NZ_LT840184.1"/>
</dbReference>
<dbReference type="Pfam" id="PF13649">
    <property type="entry name" value="Methyltransf_25"/>
    <property type="match status" value="1"/>
</dbReference>
<accession>A0A1X7HM86</accession>
<dbReference type="Gene3D" id="3.40.50.150">
    <property type="entry name" value="Vaccinia Virus protein VP39"/>
    <property type="match status" value="1"/>
</dbReference>
<keyword evidence="5" id="KW-1185">Reference proteome</keyword>
<protein>
    <submittedName>
        <fullName evidence="4">Trans-aconitate methyltransferase</fullName>
    </submittedName>
</protein>
<dbReference type="AlphaFoldDB" id="A0A1X7HM86"/>
<dbReference type="CDD" id="cd02440">
    <property type="entry name" value="AdoMet_MTases"/>
    <property type="match status" value="1"/>
</dbReference>
<keyword evidence="1 4" id="KW-0489">Methyltransferase</keyword>
<dbReference type="InterPro" id="IPR041698">
    <property type="entry name" value="Methyltransf_25"/>
</dbReference>
<dbReference type="GO" id="GO:0008168">
    <property type="term" value="F:methyltransferase activity"/>
    <property type="evidence" value="ECO:0007669"/>
    <property type="project" value="UniProtKB-KW"/>
</dbReference>
<keyword evidence="2 4" id="KW-0808">Transferase</keyword>
<dbReference type="STRING" id="1313296.SAMN05661091_4601"/>
<evidence type="ECO:0000259" key="3">
    <source>
        <dbReference type="Pfam" id="PF13649"/>
    </source>
</evidence>
<gene>
    <name evidence="4" type="ORF">SAMN05661091_4601</name>
</gene>
<evidence type="ECO:0000313" key="5">
    <source>
        <dbReference type="Proteomes" id="UP000192940"/>
    </source>
</evidence>
<dbReference type="PANTHER" id="PTHR43861">
    <property type="entry name" value="TRANS-ACONITATE 2-METHYLTRANSFERASE-RELATED"/>
    <property type="match status" value="1"/>
</dbReference>
<feature type="domain" description="Methyltransferase" evidence="3">
    <location>
        <begin position="38"/>
        <end position="125"/>
    </location>
</feature>
<name>A0A1X7HM86_9BACL</name>
<evidence type="ECO:0000256" key="1">
    <source>
        <dbReference type="ARBA" id="ARBA00022603"/>
    </source>
</evidence>
<evidence type="ECO:0000313" key="4">
    <source>
        <dbReference type="EMBL" id="SMF89306.1"/>
    </source>
</evidence>
<dbReference type="GO" id="GO:0032259">
    <property type="term" value="P:methylation"/>
    <property type="evidence" value="ECO:0007669"/>
    <property type="project" value="UniProtKB-KW"/>
</dbReference>
<organism evidence="4 5">
    <name type="scientific">Paenibacillus uliginis N3/975</name>
    <dbReference type="NCBI Taxonomy" id="1313296"/>
    <lineage>
        <taxon>Bacteria</taxon>
        <taxon>Bacillati</taxon>
        <taxon>Bacillota</taxon>
        <taxon>Bacilli</taxon>
        <taxon>Bacillales</taxon>
        <taxon>Paenibacillaceae</taxon>
        <taxon>Paenibacillus</taxon>
    </lineage>
</organism>
<sequence>MSSDQVWKPEDYDRQLSFVSTYGRGLIELLAPQQGERILDLGCGTGDLANEIAASGSSVVGMDFSEEMIRRAKVKYPHLTFVVGNGEDFNTDTLYDAVFSNAALHWMTKAADAASSVYRALNPGGRFVAEFGGAGNIGMIAEAIQEVLSSQYGIDTNSRNPWYYPSIGEYASLLEKTGFRVALAHHFDRPTRLLGGENGIKDWLTHFGDNFFIGFTPDDKKNAIEHISQLTKHSLWKDDAFYADYKRLRIVAFK</sequence>
<dbReference type="Proteomes" id="UP000192940">
    <property type="component" value="Chromosome I"/>
</dbReference>
<evidence type="ECO:0000256" key="2">
    <source>
        <dbReference type="ARBA" id="ARBA00022679"/>
    </source>
</evidence>
<dbReference type="InterPro" id="IPR029063">
    <property type="entry name" value="SAM-dependent_MTases_sf"/>
</dbReference>
<proteinExistence type="predicted"/>
<dbReference type="SUPFAM" id="SSF53335">
    <property type="entry name" value="S-adenosyl-L-methionine-dependent methyltransferases"/>
    <property type="match status" value="1"/>
</dbReference>
<dbReference type="PANTHER" id="PTHR43861:SF1">
    <property type="entry name" value="TRANS-ACONITATE 2-METHYLTRANSFERASE"/>
    <property type="match status" value="1"/>
</dbReference>
<dbReference type="EMBL" id="LT840184">
    <property type="protein sequence ID" value="SMF89306.1"/>
    <property type="molecule type" value="Genomic_DNA"/>
</dbReference>
<reference evidence="5" key="1">
    <citation type="submission" date="2017-04" db="EMBL/GenBank/DDBJ databases">
        <authorList>
            <person name="Varghese N."/>
            <person name="Submissions S."/>
        </authorList>
    </citation>
    <scope>NUCLEOTIDE SEQUENCE [LARGE SCALE GENOMIC DNA]</scope>
    <source>
        <strain evidence="5">N3/975</strain>
    </source>
</reference>